<comment type="similarity">
    <text evidence="3">Belongs to the Nudix hydrolase family.</text>
</comment>
<dbReference type="RefSeq" id="WP_134761948.1">
    <property type="nucleotide sequence ID" value="NZ_SOZD01000003.1"/>
</dbReference>
<evidence type="ECO:0000256" key="1">
    <source>
        <dbReference type="ARBA" id="ARBA00001946"/>
    </source>
</evidence>
<dbReference type="InterPro" id="IPR000086">
    <property type="entry name" value="NUDIX_hydrolase_dom"/>
</dbReference>
<organism evidence="5 6">
    <name type="scientific">Jiella endophytica</name>
    <dbReference type="NCBI Taxonomy" id="2558362"/>
    <lineage>
        <taxon>Bacteria</taxon>
        <taxon>Pseudomonadati</taxon>
        <taxon>Pseudomonadota</taxon>
        <taxon>Alphaproteobacteria</taxon>
        <taxon>Hyphomicrobiales</taxon>
        <taxon>Aurantimonadaceae</taxon>
        <taxon>Jiella</taxon>
    </lineage>
</organism>
<dbReference type="PANTHER" id="PTHR43736">
    <property type="entry name" value="ADP-RIBOSE PYROPHOSPHATASE"/>
    <property type="match status" value="1"/>
</dbReference>
<dbReference type="OrthoDB" id="9761969at2"/>
<dbReference type="Gene3D" id="3.90.79.10">
    <property type="entry name" value="Nucleoside Triphosphate Pyrophosphohydrolase"/>
    <property type="match status" value="1"/>
</dbReference>
<protein>
    <submittedName>
        <fullName evidence="5">NUDIX domain-containing protein</fullName>
    </submittedName>
</protein>
<evidence type="ECO:0000313" key="6">
    <source>
        <dbReference type="Proteomes" id="UP000298179"/>
    </source>
</evidence>
<feature type="domain" description="Nudix hydrolase" evidence="4">
    <location>
        <begin position="5"/>
        <end position="131"/>
    </location>
</feature>
<sequence>MREARPRLGVSVCLSNSKGILLVRRGKAPYRGLWSLPGGGVRFGERLLDAARRELIEETGLAAGDLAFATFHEAISDEGHAVIAVFAGHLGAGAAPKAQDDAEAVEIVHPDEVFARESASGTTPGLHGVVMQCLALFDR</sequence>
<dbReference type="EMBL" id="SOZD01000003">
    <property type="protein sequence ID" value="TFF22847.1"/>
    <property type="molecule type" value="Genomic_DNA"/>
</dbReference>
<dbReference type="PRINTS" id="PR00502">
    <property type="entry name" value="NUDIXFAMILY"/>
</dbReference>
<dbReference type="Pfam" id="PF00293">
    <property type="entry name" value="NUDIX"/>
    <property type="match status" value="1"/>
</dbReference>
<dbReference type="InterPro" id="IPR020476">
    <property type="entry name" value="Nudix_hydrolase"/>
</dbReference>
<dbReference type="InterPro" id="IPR020084">
    <property type="entry name" value="NUDIX_hydrolase_CS"/>
</dbReference>
<dbReference type="PROSITE" id="PS51462">
    <property type="entry name" value="NUDIX"/>
    <property type="match status" value="1"/>
</dbReference>
<dbReference type="PROSITE" id="PS00893">
    <property type="entry name" value="NUDIX_BOX"/>
    <property type="match status" value="1"/>
</dbReference>
<reference evidence="5 6" key="1">
    <citation type="submission" date="2019-03" db="EMBL/GenBank/DDBJ databases">
        <title>Jiella endophytica sp. nov., a novel endophytic bacterium isolated from root of Ficus microcarpa Linn. f.</title>
        <authorList>
            <person name="Tuo L."/>
        </authorList>
    </citation>
    <scope>NUCLEOTIDE SEQUENCE [LARGE SCALE GENOMIC DNA]</scope>
    <source>
        <strain evidence="5 6">CBS5Q-3</strain>
    </source>
</reference>
<dbReference type="AlphaFoldDB" id="A0A4Y8RJ77"/>
<dbReference type="GO" id="GO:0016787">
    <property type="term" value="F:hydrolase activity"/>
    <property type="evidence" value="ECO:0007669"/>
    <property type="project" value="UniProtKB-KW"/>
</dbReference>
<accession>A0A4Y8RJ77</accession>
<evidence type="ECO:0000259" key="4">
    <source>
        <dbReference type="PROSITE" id="PS51462"/>
    </source>
</evidence>
<name>A0A4Y8RJ77_9HYPH</name>
<keyword evidence="6" id="KW-1185">Reference proteome</keyword>
<evidence type="ECO:0000313" key="5">
    <source>
        <dbReference type="EMBL" id="TFF22847.1"/>
    </source>
</evidence>
<proteinExistence type="inferred from homology"/>
<evidence type="ECO:0000256" key="3">
    <source>
        <dbReference type="RuleBase" id="RU003476"/>
    </source>
</evidence>
<dbReference type="InterPro" id="IPR015797">
    <property type="entry name" value="NUDIX_hydrolase-like_dom_sf"/>
</dbReference>
<keyword evidence="2 3" id="KW-0378">Hydrolase</keyword>
<dbReference type="PANTHER" id="PTHR43736:SF1">
    <property type="entry name" value="DIHYDRONEOPTERIN TRIPHOSPHATE DIPHOSPHATASE"/>
    <property type="match status" value="1"/>
</dbReference>
<evidence type="ECO:0000256" key="2">
    <source>
        <dbReference type="ARBA" id="ARBA00022801"/>
    </source>
</evidence>
<dbReference type="SUPFAM" id="SSF55811">
    <property type="entry name" value="Nudix"/>
    <property type="match status" value="1"/>
</dbReference>
<comment type="caution">
    <text evidence="5">The sequence shown here is derived from an EMBL/GenBank/DDBJ whole genome shotgun (WGS) entry which is preliminary data.</text>
</comment>
<dbReference type="Proteomes" id="UP000298179">
    <property type="component" value="Unassembled WGS sequence"/>
</dbReference>
<comment type="cofactor">
    <cofactor evidence="1">
        <name>Mg(2+)</name>
        <dbReference type="ChEBI" id="CHEBI:18420"/>
    </cofactor>
</comment>
<gene>
    <name evidence="5" type="ORF">E3C22_10300</name>
</gene>